<dbReference type="Pfam" id="PF01797">
    <property type="entry name" value="Y1_Tnp"/>
    <property type="match status" value="1"/>
</dbReference>
<dbReference type="InterPro" id="IPR002686">
    <property type="entry name" value="Transposase_17"/>
</dbReference>
<dbReference type="InterPro" id="IPR036515">
    <property type="entry name" value="Transposase_17_sf"/>
</dbReference>
<gene>
    <name evidence="2" type="ORF">BGE01nite_14670</name>
</gene>
<sequence length="151" mass="17444">MPQSLSNMITHLVFSTKGREPWFVDPAKMNSVHAYLGGVSARLECPTIAVGGVADHVHLLARMSRTICLSDWVKELKRASTVWMHEEWSDFATFHWQAGYGAFSVSQSNTDAVVEYVQTQAEHHQKITFKDEFRAMLRKHCIEWDERYVWD</sequence>
<dbReference type="GO" id="GO:0003677">
    <property type="term" value="F:DNA binding"/>
    <property type="evidence" value="ECO:0007669"/>
    <property type="project" value="InterPro"/>
</dbReference>
<dbReference type="SUPFAM" id="SSF143422">
    <property type="entry name" value="Transposase IS200-like"/>
    <property type="match status" value="1"/>
</dbReference>
<dbReference type="PANTHER" id="PTHR33360:SF2">
    <property type="entry name" value="TRANSPOSASE FOR INSERTION SEQUENCE ELEMENT IS200"/>
    <property type="match status" value="1"/>
</dbReference>
<evidence type="ECO:0000313" key="2">
    <source>
        <dbReference type="EMBL" id="GEP42176.1"/>
    </source>
</evidence>
<comment type="caution">
    <text evidence="2">The sequence shown here is derived from an EMBL/GenBank/DDBJ whole genome shotgun (WGS) entry which is preliminary data.</text>
</comment>
<dbReference type="OrthoDB" id="192312at2"/>
<dbReference type="AlphaFoldDB" id="A0A512M614"/>
<name>A0A512M614_9BACT</name>
<dbReference type="GO" id="GO:0006313">
    <property type="term" value="P:DNA transposition"/>
    <property type="evidence" value="ECO:0007669"/>
    <property type="project" value="InterPro"/>
</dbReference>
<organism evidence="2 3">
    <name type="scientific">Brevifollis gellanilyticus</name>
    <dbReference type="NCBI Taxonomy" id="748831"/>
    <lineage>
        <taxon>Bacteria</taxon>
        <taxon>Pseudomonadati</taxon>
        <taxon>Verrucomicrobiota</taxon>
        <taxon>Verrucomicrobiia</taxon>
        <taxon>Verrucomicrobiales</taxon>
        <taxon>Verrucomicrobiaceae</taxon>
    </lineage>
</organism>
<dbReference type="SMART" id="SM01321">
    <property type="entry name" value="Y1_Tnp"/>
    <property type="match status" value="1"/>
</dbReference>
<reference evidence="2 3" key="1">
    <citation type="submission" date="2019-07" db="EMBL/GenBank/DDBJ databases">
        <title>Whole genome shotgun sequence of Brevifollis gellanilyticus NBRC 108608.</title>
        <authorList>
            <person name="Hosoyama A."/>
            <person name="Uohara A."/>
            <person name="Ohji S."/>
            <person name="Ichikawa N."/>
        </authorList>
    </citation>
    <scope>NUCLEOTIDE SEQUENCE [LARGE SCALE GENOMIC DNA]</scope>
    <source>
        <strain evidence="2 3">NBRC 108608</strain>
    </source>
</reference>
<feature type="domain" description="Transposase IS200-like" evidence="1">
    <location>
        <begin position="5"/>
        <end position="120"/>
    </location>
</feature>
<dbReference type="Proteomes" id="UP000321577">
    <property type="component" value="Unassembled WGS sequence"/>
</dbReference>
<protein>
    <submittedName>
        <fullName evidence="2">Transposase</fullName>
    </submittedName>
</protein>
<evidence type="ECO:0000313" key="3">
    <source>
        <dbReference type="Proteomes" id="UP000321577"/>
    </source>
</evidence>
<keyword evidence="3" id="KW-1185">Reference proteome</keyword>
<dbReference type="EMBL" id="BKAG01000008">
    <property type="protein sequence ID" value="GEP42176.1"/>
    <property type="molecule type" value="Genomic_DNA"/>
</dbReference>
<accession>A0A512M614</accession>
<dbReference type="GO" id="GO:0004803">
    <property type="term" value="F:transposase activity"/>
    <property type="evidence" value="ECO:0007669"/>
    <property type="project" value="InterPro"/>
</dbReference>
<dbReference type="Gene3D" id="3.30.70.1290">
    <property type="entry name" value="Transposase IS200-like"/>
    <property type="match status" value="1"/>
</dbReference>
<dbReference type="PANTHER" id="PTHR33360">
    <property type="entry name" value="TRANSPOSASE FOR INSERTION SEQUENCE ELEMENT IS200"/>
    <property type="match status" value="1"/>
</dbReference>
<proteinExistence type="predicted"/>
<evidence type="ECO:0000259" key="1">
    <source>
        <dbReference type="SMART" id="SM01321"/>
    </source>
</evidence>